<feature type="non-terminal residue" evidence="1">
    <location>
        <position position="149"/>
    </location>
</feature>
<dbReference type="Proteomes" id="UP001190700">
    <property type="component" value="Unassembled WGS sequence"/>
</dbReference>
<sequence length="149" mass="15579">MLRKCTPSDASSSSWHIKGTLDLHKGLCISLHAAPIRSAESGAACASRGSVTPGGNSLPTPAGADFETAARHNCSGGTGSFPRGQIQHGIIWQCYRAMRMNMGLACPGIAMTASCSFSRPLTVDVDGEICTDEKEDKAQSGETEEGMSM</sequence>
<organism evidence="1 2">
    <name type="scientific">Cymbomonas tetramitiformis</name>
    <dbReference type="NCBI Taxonomy" id="36881"/>
    <lineage>
        <taxon>Eukaryota</taxon>
        <taxon>Viridiplantae</taxon>
        <taxon>Chlorophyta</taxon>
        <taxon>Pyramimonadophyceae</taxon>
        <taxon>Pyramimonadales</taxon>
        <taxon>Pyramimonadaceae</taxon>
        <taxon>Cymbomonas</taxon>
    </lineage>
</organism>
<proteinExistence type="predicted"/>
<gene>
    <name evidence="1" type="ORF">CYMTET_17093</name>
</gene>
<comment type="caution">
    <text evidence="1">The sequence shown here is derived from an EMBL/GenBank/DDBJ whole genome shotgun (WGS) entry which is preliminary data.</text>
</comment>
<evidence type="ECO:0000313" key="1">
    <source>
        <dbReference type="EMBL" id="KAK3274736.1"/>
    </source>
</evidence>
<evidence type="ECO:0000313" key="2">
    <source>
        <dbReference type="Proteomes" id="UP001190700"/>
    </source>
</evidence>
<keyword evidence="2" id="KW-1185">Reference proteome</keyword>
<dbReference type="AlphaFoldDB" id="A0AAE0GAV2"/>
<accession>A0AAE0GAV2</accession>
<dbReference type="EMBL" id="LGRX02007549">
    <property type="protein sequence ID" value="KAK3274736.1"/>
    <property type="molecule type" value="Genomic_DNA"/>
</dbReference>
<protein>
    <submittedName>
        <fullName evidence="1">Uncharacterized protein</fullName>
    </submittedName>
</protein>
<reference evidence="1 2" key="1">
    <citation type="journal article" date="2015" name="Genome Biol. Evol.">
        <title>Comparative Genomics of a Bacterivorous Green Alga Reveals Evolutionary Causalities and Consequences of Phago-Mixotrophic Mode of Nutrition.</title>
        <authorList>
            <person name="Burns J.A."/>
            <person name="Paasch A."/>
            <person name="Narechania A."/>
            <person name="Kim E."/>
        </authorList>
    </citation>
    <scope>NUCLEOTIDE SEQUENCE [LARGE SCALE GENOMIC DNA]</scope>
    <source>
        <strain evidence="1 2">PLY_AMNH</strain>
    </source>
</reference>
<name>A0AAE0GAV2_9CHLO</name>